<dbReference type="EMBL" id="CAJVPD010000293">
    <property type="protein sequence ID" value="CAG8426712.1"/>
    <property type="molecule type" value="Genomic_DNA"/>
</dbReference>
<dbReference type="GO" id="GO:0005634">
    <property type="term" value="C:nucleus"/>
    <property type="evidence" value="ECO:0007669"/>
    <property type="project" value="UniProtKB-SubCell"/>
</dbReference>
<dbReference type="PANTHER" id="PTHR28081">
    <property type="entry name" value="DAMAGE-REGULATED IMPORT FACILITATOR 1-RELATED"/>
    <property type="match status" value="1"/>
</dbReference>
<evidence type="ECO:0000256" key="1">
    <source>
        <dbReference type="ARBA" id="ARBA00004123"/>
    </source>
</evidence>
<comment type="caution">
    <text evidence="7">The sequence shown here is derived from an EMBL/GenBank/DDBJ whole genome shotgun (WGS) entry which is preliminary data.</text>
</comment>
<dbReference type="GO" id="GO:1990846">
    <property type="term" value="F:ribonucleoside-diphosphate reductase inhibitor activity"/>
    <property type="evidence" value="ECO:0007669"/>
    <property type="project" value="TreeGrafter"/>
</dbReference>
<feature type="region of interest" description="Disordered" evidence="6">
    <location>
        <begin position="137"/>
        <end position="156"/>
    </location>
</feature>
<dbReference type="Proteomes" id="UP001152592">
    <property type="component" value="Unassembled WGS sequence"/>
</dbReference>
<evidence type="ECO:0000313" key="8">
    <source>
        <dbReference type="Proteomes" id="UP001152592"/>
    </source>
</evidence>
<keyword evidence="4" id="KW-0963">Cytoplasm</keyword>
<evidence type="ECO:0000256" key="4">
    <source>
        <dbReference type="ARBA" id="ARBA00022490"/>
    </source>
</evidence>
<evidence type="ECO:0000256" key="2">
    <source>
        <dbReference type="ARBA" id="ARBA00004496"/>
    </source>
</evidence>
<evidence type="ECO:0000313" key="7">
    <source>
        <dbReference type="EMBL" id="CAG8426712.1"/>
    </source>
</evidence>
<dbReference type="GO" id="GO:0008104">
    <property type="term" value="P:intracellular protein localization"/>
    <property type="evidence" value="ECO:0007669"/>
    <property type="project" value="TreeGrafter"/>
</dbReference>
<reference evidence="7" key="1">
    <citation type="submission" date="2021-07" db="EMBL/GenBank/DDBJ databases">
        <authorList>
            <person name="Branca A.L. A."/>
        </authorList>
    </citation>
    <scope>NUCLEOTIDE SEQUENCE</scope>
</reference>
<feature type="compositionally biased region" description="Polar residues" evidence="6">
    <location>
        <begin position="140"/>
        <end position="150"/>
    </location>
</feature>
<dbReference type="PANTHER" id="PTHR28081:SF1">
    <property type="entry name" value="DAMAGE-REGULATED IMPORT FACILITATOR 1"/>
    <property type="match status" value="1"/>
</dbReference>
<keyword evidence="5" id="KW-0539">Nucleus</keyword>
<dbReference type="Pfam" id="PF08591">
    <property type="entry name" value="RNR_inhib"/>
    <property type="match status" value="1"/>
</dbReference>
<organism evidence="7 8">
    <name type="scientific">Penicillium salamii</name>
    <dbReference type="NCBI Taxonomy" id="1612424"/>
    <lineage>
        <taxon>Eukaryota</taxon>
        <taxon>Fungi</taxon>
        <taxon>Dikarya</taxon>
        <taxon>Ascomycota</taxon>
        <taxon>Pezizomycotina</taxon>
        <taxon>Eurotiomycetes</taxon>
        <taxon>Eurotiomycetidae</taxon>
        <taxon>Eurotiales</taxon>
        <taxon>Aspergillaceae</taxon>
        <taxon>Penicillium</taxon>
    </lineage>
</organism>
<accession>A0A9W4K2E3</accession>
<dbReference type="AlphaFoldDB" id="A0A9W4K2E3"/>
<evidence type="ECO:0000256" key="5">
    <source>
        <dbReference type="ARBA" id="ARBA00023242"/>
    </source>
</evidence>
<proteinExistence type="inferred from homology"/>
<dbReference type="OrthoDB" id="191723at2759"/>
<gene>
    <name evidence="7" type="ORF">PSALAMII_LOCUS10364</name>
</gene>
<sequence>MPATVPATMPKADLSKRRRFQPPITTFFTSATEPVTSDTPAVSHHHHYAAATFSATPVVPATVQSSLLSVGMRVRKSVADGYRTDMAKTTEKILPPTAVAQTPGVQPYRNTRRHSELTPFSGEGRDEYLVTEDGDAFSLPASSQESNDSFSGALGGQKRSLDVDDIYADENDDESYETQQETFFGASILSPNLAQSRRILPMRTSKFQQPTVDLDDFEEATFLRGREEVDADDVQMYGA</sequence>
<protein>
    <submittedName>
        <fullName evidence="7">Uncharacterized protein</fullName>
    </submittedName>
</protein>
<comment type="similarity">
    <text evidence="3">Belongs to the DIF1/spd1 family.</text>
</comment>
<evidence type="ECO:0000256" key="6">
    <source>
        <dbReference type="SAM" id="MobiDB-lite"/>
    </source>
</evidence>
<dbReference type="InterPro" id="IPR013900">
    <property type="entry name" value="RNR_inhibitor"/>
</dbReference>
<dbReference type="GO" id="GO:0005737">
    <property type="term" value="C:cytoplasm"/>
    <property type="evidence" value="ECO:0007669"/>
    <property type="project" value="UniProtKB-SubCell"/>
</dbReference>
<comment type="subcellular location">
    <subcellularLocation>
        <location evidence="2">Cytoplasm</location>
    </subcellularLocation>
    <subcellularLocation>
        <location evidence="1">Nucleus</location>
    </subcellularLocation>
</comment>
<name>A0A9W4K2E3_9EURO</name>
<evidence type="ECO:0000256" key="3">
    <source>
        <dbReference type="ARBA" id="ARBA00005459"/>
    </source>
</evidence>